<dbReference type="EMBL" id="CAADFG010000004">
    <property type="protein sequence ID" value="VFJ87657.1"/>
    <property type="molecule type" value="Genomic_DNA"/>
</dbReference>
<dbReference type="EMBL" id="CAADFJ010000004">
    <property type="protein sequence ID" value="VFJ96049.1"/>
    <property type="molecule type" value="Genomic_DNA"/>
</dbReference>
<organism evidence="2">
    <name type="scientific">Candidatus Kentrum eta</name>
    <dbReference type="NCBI Taxonomy" id="2126337"/>
    <lineage>
        <taxon>Bacteria</taxon>
        <taxon>Pseudomonadati</taxon>
        <taxon>Pseudomonadota</taxon>
        <taxon>Gammaproteobacteria</taxon>
        <taxon>Candidatus Kentrum</taxon>
    </lineage>
</organism>
<sequence length="92" mass="10275">MTQLITETSDSGLMGCCWHSDLLWALERLAWAPNRLAQVALILARLSHVPMKGNWGNKPDNNLLGLFLSWLPQTAANLSDRIQVLDLAHRQG</sequence>
<proteinExistence type="predicted"/>
<accession>A0A450UBE6</accession>
<dbReference type="AlphaFoldDB" id="A0A450UBE6"/>
<name>A0A450UBE6_9GAMM</name>
<evidence type="ECO:0000313" key="1">
    <source>
        <dbReference type="EMBL" id="VFJ87657.1"/>
    </source>
</evidence>
<gene>
    <name evidence="1" type="ORF">BECKH772A_GA0070896_1000445</name>
    <name evidence="2" type="ORF">BECKH772B_GA0070898_1000445</name>
    <name evidence="3" type="ORF">BECKH772C_GA0070978_1000446</name>
</gene>
<dbReference type="EMBL" id="CAADFI010000004">
    <property type="protein sequence ID" value="VFJ89437.1"/>
    <property type="molecule type" value="Genomic_DNA"/>
</dbReference>
<reference evidence="2" key="1">
    <citation type="submission" date="2019-02" db="EMBL/GenBank/DDBJ databases">
        <authorList>
            <person name="Gruber-Vodicka R. H."/>
            <person name="Seah K. B. B."/>
        </authorList>
    </citation>
    <scope>NUCLEOTIDE SEQUENCE</scope>
    <source>
        <strain evidence="3">BECK_SA2B12</strain>
        <strain evidence="1">BECK_SA2B15</strain>
        <strain evidence="2">BECK_SA2B20</strain>
    </source>
</reference>
<evidence type="ECO:0000313" key="3">
    <source>
        <dbReference type="EMBL" id="VFJ96049.1"/>
    </source>
</evidence>
<evidence type="ECO:0000313" key="2">
    <source>
        <dbReference type="EMBL" id="VFJ89437.1"/>
    </source>
</evidence>
<protein>
    <submittedName>
        <fullName evidence="2">Uncharacterized protein</fullName>
    </submittedName>
</protein>